<dbReference type="Proteomes" id="UP000467840">
    <property type="component" value="Chromosome 4"/>
</dbReference>
<name>A0A6A6LH88_HEVBR</name>
<protein>
    <submittedName>
        <fullName evidence="1">Uncharacterized protein</fullName>
    </submittedName>
</protein>
<gene>
    <name evidence="1" type="ORF">GH714_015608</name>
</gene>
<organism evidence="1 2">
    <name type="scientific">Hevea brasiliensis</name>
    <name type="common">Para rubber tree</name>
    <name type="synonym">Siphonia brasiliensis</name>
    <dbReference type="NCBI Taxonomy" id="3981"/>
    <lineage>
        <taxon>Eukaryota</taxon>
        <taxon>Viridiplantae</taxon>
        <taxon>Streptophyta</taxon>
        <taxon>Embryophyta</taxon>
        <taxon>Tracheophyta</taxon>
        <taxon>Spermatophyta</taxon>
        <taxon>Magnoliopsida</taxon>
        <taxon>eudicotyledons</taxon>
        <taxon>Gunneridae</taxon>
        <taxon>Pentapetalae</taxon>
        <taxon>rosids</taxon>
        <taxon>fabids</taxon>
        <taxon>Malpighiales</taxon>
        <taxon>Euphorbiaceae</taxon>
        <taxon>Crotonoideae</taxon>
        <taxon>Micrandreae</taxon>
        <taxon>Hevea</taxon>
    </lineage>
</organism>
<comment type="caution">
    <text evidence="1">The sequence shown here is derived from an EMBL/GenBank/DDBJ whole genome shotgun (WGS) entry which is preliminary data.</text>
</comment>
<keyword evidence="2" id="KW-1185">Reference proteome</keyword>
<evidence type="ECO:0000313" key="2">
    <source>
        <dbReference type="Proteomes" id="UP000467840"/>
    </source>
</evidence>
<accession>A0A6A6LH88</accession>
<sequence>MTSFISNCTHFKACAASSRAQEHEIPYSCLLVNDIEKLDKGFHPKDLNCSQYSQVYSSSSSNDSYQEHSWEQGYLLTFLIMPRYLQRMRKTYGNCGVGLRCICHPKECRDKVISMAGSVKAFGNKVLLSILSFNVVLSPS</sequence>
<dbReference type="AlphaFoldDB" id="A0A6A6LH88"/>
<dbReference type="EMBL" id="JAAGAX010000010">
    <property type="protein sequence ID" value="KAF2300762.1"/>
    <property type="molecule type" value="Genomic_DNA"/>
</dbReference>
<evidence type="ECO:0000313" key="1">
    <source>
        <dbReference type="EMBL" id="KAF2300762.1"/>
    </source>
</evidence>
<reference evidence="1 2" key="1">
    <citation type="journal article" date="2020" name="Mol. Plant">
        <title>The Chromosome-Based Rubber Tree Genome Provides New Insights into Spurge Genome Evolution and Rubber Biosynthesis.</title>
        <authorList>
            <person name="Liu J."/>
            <person name="Shi C."/>
            <person name="Shi C.C."/>
            <person name="Li W."/>
            <person name="Zhang Q.J."/>
            <person name="Zhang Y."/>
            <person name="Li K."/>
            <person name="Lu H.F."/>
            <person name="Shi C."/>
            <person name="Zhu S.T."/>
            <person name="Xiao Z.Y."/>
            <person name="Nan H."/>
            <person name="Yue Y."/>
            <person name="Zhu X.G."/>
            <person name="Wu Y."/>
            <person name="Hong X.N."/>
            <person name="Fan G.Y."/>
            <person name="Tong Y."/>
            <person name="Zhang D."/>
            <person name="Mao C.L."/>
            <person name="Liu Y.L."/>
            <person name="Hao S.J."/>
            <person name="Liu W.Q."/>
            <person name="Lv M.Q."/>
            <person name="Zhang H.B."/>
            <person name="Liu Y."/>
            <person name="Hu-Tang G.R."/>
            <person name="Wang J.P."/>
            <person name="Wang J.H."/>
            <person name="Sun Y.H."/>
            <person name="Ni S.B."/>
            <person name="Chen W.B."/>
            <person name="Zhang X.C."/>
            <person name="Jiao Y.N."/>
            <person name="Eichler E.E."/>
            <person name="Li G.H."/>
            <person name="Liu X."/>
            <person name="Gao L.Z."/>
        </authorList>
    </citation>
    <scope>NUCLEOTIDE SEQUENCE [LARGE SCALE GENOMIC DNA]</scope>
    <source>
        <strain evidence="2">cv. GT1</strain>
        <tissue evidence="1">Leaf</tissue>
    </source>
</reference>
<proteinExistence type="predicted"/>